<dbReference type="SUPFAM" id="SSF53098">
    <property type="entry name" value="Ribonuclease H-like"/>
    <property type="match status" value="1"/>
</dbReference>
<reference evidence="4 5" key="1">
    <citation type="journal article" date="2023" name="Life. Sci Alliance">
        <title>Evolutionary insights into 3D genome organization and epigenetic landscape of Vigna mungo.</title>
        <authorList>
            <person name="Junaid A."/>
            <person name="Singh B."/>
            <person name="Bhatia S."/>
        </authorList>
    </citation>
    <scope>NUCLEOTIDE SEQUENCE [LARGE SCALE GENOMIC DNA]</scope>
    <source>
        <strain evidence="4">Urdbean</strain>
    </source>
</reference>
<dbReference type="AlphaFoldDB" id="A0AAQ3RMN8"/>
<dbReference type="GO" id="GO:0015074">
    <property type="term" value="P:DNA integration"/>
    <property type="evidence" value="ECO:0007669"/>
    <property type="project" value="InterPro"/>
</dbReference>
<evidence type="ECO:0000256" key="1">
    <source>
        <dbReference type="ARBA" id="ARBA00022670"/>
    </source>
</evidence>
<dbReference type="PANTHER" id="PTHR42648:SF26">
    <property type="entry name" value="INTEGRASE CATALYTIC DOMAIN-CONTAINING PROTEIN"/>
    <property type="match status" value="1"/>
</dbReference>
<accession>A0AAQ3RMN8</accession>
<dbReference type="InterPro" id="IPR036397">
    <property type="entry name" value="RNaseH_sf"/>
</dbReference>
<dbReference type="Pfam" id="PF22936">
    <property type="entry name" value="Pol_BBD"/>
    <property type="match status" value="1"/>
</dbReference>
<evidence type="ECO:0000313" key="4">
    <source>
        <dbReference type="EMBL" id="WVY99791.1"/>
    </source>
</evidence>
<keyword evidence="1" id="KW-0378">Hydrolase</keyword>
<evidence type="ECO:0000313" key="5">
    <source>
        <dbReference type="Proteomes" id="UP001374535"/>
    </source>
</evidence>
<keyword evidence="5" id="KW-1185">Reference proteome</keyword>
<dbReference type="Pfam" id="PF14223">
    <property type="entry name" value="Retrotran_gag_2"/>
    <property type="match status" value="1"/>
</dbReference>
<dbReference type="InterPro" id="IPR025724">
    <property type="entry name" value="GAG-pre-integrase_dom"/>
</dbReference>
<dbReference type="Pfam" id="PF00665">
    <property type="entry name" value="rve"/>
    <property type="match status" value="1"/>
</dbReference>
<dbReference type="InterPro" id="IPR057670">
    <property type="entry name" value="SH3_retrovirus"/>
</dbReference>
<evidence type="ECO:0000256" key="2">
    <source>
        <dbReference type="SAM" id="MobiDB-lite"/>
    </source>
</evidence>
<feature type="region of interest" description="Disordered" evidence="2">
    <location>
        <begin position="223"/>
        <end position="249"/>
    </location>
</feature>
<dbReference type="Proteomes" id="UP001374535">
    <property type="component" value="Chromosome 8"/>
</dbReference>
<dbReference type="EMBL" id="CP144693">
    <property type="protein sequence ID" value="WVY99791.1"/>
    <property type="molecule type" value="Genomic_DNA"/>
</dbReference>
<dbReference type="InterPro" id="IPR054722">
    <property type="entry name" value="PolX-like_BBD"/>
</dbReference>
<feature type="domain" description="Integrase catalytic" evidence="3">
    <location>
        <begin position="476"/>
        <end position="639"/>
    </location>
</feature>
<keyword evidence="1" id="KW-0645">Protease</keyword>
<dbReference type="Pfam" id="PF25597">
    <property type="entry name" value="SH3_retrovirus"/>
    <property type="match status" value="1"/>
</dbReference>
<dbReference type="PANTHER" id="PTHR42648">
    <property type="entry name" value="TRANSPOSASE, PUTATIVE-RELATED"/>
    <property type="match status" value="1"/>
</dbReference>
<sequence length="721" mass="81045">MANNNSSSISNPHEPSKPFTCITLSSVTKLLPSNYLTWKLQVEALLDGNDLLKYPDGSFPAPPMTISTTSVPPTPNPAYQTWCRQDRLIYGALLTTISPEVASLVSQTTTSHDLWTLLQRTYARHLERLHTASKGTQSITTYMHSLKQTTDLLASLGSPVSVEDMTDHVLRGLDDGYRAVIDGVNARDTPILFDDLLEKLLIQELSLVAAQRQVPAPMTALNAQTRPNHYDKTRSRQFSASSSSRPSNHKPFLGRCQWCNCHTFKQQHPGVPMPHRSSSTNPRQVQVHTATAGISQNNFLVDSGATHHVTNDLDNLALHHPYTGPNSLFMGNGSGLNITHSGTLLLNDLSLSHTLCVPSMQQKILSVSQLTKQTNSAVVFLSNSFYVKNLHTSQITHNGSCVDGLYLWPPNSPSVHSVRIDSSASWHHRLGHPSSSIFTFIQQYFSLGSNKFQQSDCNSCQINKSHKLPFNESSLKSSYPLEIIFSYVWTSPVLSIDGLRYYCMFVDHFTRYIWLYPIKRKSDVQTLFPKFKSLVENFFHRNIKILYTDNGGEYIGLRPFLSTHGISHHTTPPHTPEHNGIFERRNRHIAEISLSLLHHSGLPLTYWPHTMTTAAYLINRLPTPILRYQSPYSKLIKISPDYHKLKCFGCLCFPWIKPYANHKLAPKSVMCVFVGYSADQHAYLCLDPTTGRIYTSRHVKFVESEFPYSSLAPQASPSVEQ</sequence>
<proteinExistence type="predicted"/>
<evidence type="ECO:0000259" key="3">
    <source>
        <dbReference type="PROSITE" id="PS50994"/>
    </source>
</evidence>
<dbReference type="GO" id="GO:0006508">
    <property type="term" value="P:proteolysis"/>
    <property type="evidence" value="ECO:0007669"/>
    <property type="project" value="UniProtKB-KW"/>
</dbReference>
<organism evidence="4 5">
    <name type="scientific">Vigna mungo</name>
    <name type="common">Black gram</name>
    <name type="synonym">Phaseolus mungo</name>
    <dbReference type="NCBI Taxonomy" id="3915"/>
    <lineage>
        <taxon>Eukaryota</taxon>
        <taxon>Viridiplantae</taxon>
        <taxon>Streptophyta</taxon>
        <taxon>Embryophyta</taxon>
        <taxon>Tracheophyta</taxon>
        <taxon>Spermatophyta</taxon>
        <taxon>Magnoliopsida</taxon>
        <taxon>eudicotyledons</taxon>
        <taxon>Gunneridae</taxon>
        <taxon>Pentapetalae</taxon>
        <taxon>rosids</taxon>
        <taxon>fabids</taxon>
        <taxon>Fabales</taxon>
        <taxon>Fabaceae</taxon>
        <taxon>Papilionoideae</taxon>
        <taxon>50 kb inversion clade</taxon>
        <taxon>NPAAA clade</taxon>
        <taxon>indigoferoid/millettioid clade</taxon>
        <taxon>Phaseoleae</taxon>
        <taxon>Vigna</taxon>
    </lineage>
</organism>
<protein>
    <recommendedName>
        <fullName evidence="3">Integrase catalytic domain-containing protein</fullName>
    </recommendedName>
</protein>
<dbReference type="Gene3D" id="3.30.420.10">
    <property type="entry name" value="Ribonuclease H-like superfamily/Ribonuclease H"/>
    <property type="match status" value="1"/>
</dbReference>
<name>A0AAQ3RMN8_VIGMU</name>
<gene>
    <name evidence="4" type="ORF">V8G54_025861</name>
</gene>
<dbReference type="InterPro" id="IPR001584">
    <property type="entry name" value="Integrase_cat-core"/>
</dbReference>
<feature type="compositionally biased region" description="Low complexity" evidence="2">
    <location>
        <begin position="236"/>
        <end position="246"/>
    </location>
</feature>
<dbReference type="Pfam" id="PF13976">
    <property type="entry name" value="gag_pre-integrs"/>
    <property type="match status" value="1"/>
</dbReference>
<dbReference type="GO" id="GO:0003676">
    <property type="term" value="F:nucleic acid binding"/>
    <property type="evidence" value="ECO:0007669"/>
    <property type="project" value="InterPro"/>
</dbReference>
<dbReference type="PROSITE" id="PS50994">
    <property type="entry name" value="INTEGRASE"/>
    <property type="match status" value="1"/>
</dbReference>
<dbReference type="GO" id="GO:0008233">
    <property type="term" value="F:peptidase activity"/>
    <property type="evidence" value="ECO:0007669"/>
    <property type="project" value="UniProtKB-KW"/>
</dbReference>
<dbReference type="InterPro" id="IPR039537">
    <property type="entry name" value="Retrotran_Ty1/copia-like"/>
</dbReference>
<dbReference type="InterPro" id="IPR012337">
    <property type="entry name" value="RNaseH-like_sf"/>
</dbReference>